<dbReference type="InterPro" id="IPR013656">
    <property type="entry name" value="PAS_4"/>
</dbReference>
<dbReference type="OrthoDB" id="342253at2157"/>
<dbReference type="EMBL" id="PHNJ01000002">
    <property type="protein sequence ID" value="TYL39834.1"/>
    <property type="molecule type" value="Genomic_DNA"/>
</dbReference>
<evidence type="ECO:0000256" key="3">
    <source>
        <dbReference type="ARBA" id="ARBA00022553"/>
    </source>
</evidence>
<dbReference type="InterPro" id="IPR052162">
    <property type="entry name" value="Sensor_kinase/Photoreceptor"/>
</dbReference>
<comment type="catalytic activity">
    <reaction evidence="1">
        <text>ATP + protein L-histidine = ADP + protein N-phospho-L-histidine.</text>
        <dbReference type="EC" id="2.7.13.3"/>
    </reaction>
</comment>
<evidence type="ECO:0000259" key="7">
    <source>
        <dbReference type="PROSITE" id="PS50112"/>
    </source>
</evidence>
<dbReference type="SUPFAM" id="SSF47384">
    <property type="entry name" value="Homodimeric domain of signal transducing histidine kinase"/>
    <property type="match status" value="1"/>
</dbReference>
<dbReference type="Pfam" id="PF01590">
    <property type="entry name" value="GAF"/>
    <property type="match status" value="1"/>
</dbReference>
<dbReference type="InterPro" id="IPR036097">
    <property type="entry name" value="HisK_dim/P_sf"/>
</dbReference>
<reference evidence="8" key="1">
    <citation type="submission" date="2017-11" db="EMBL/GenBank/DDBJ databases">
        <authorList>
            <person name="Kajale S.C."/>
            <person name="Sharma A."/>
        </authorList>
    </citation>
    <scope>NUCLEOTIDE SEQUENCE</scope>
    <source>
        <strain evidence="8">LS1_42</strain>
    </source>
</reference>
<dbReference type="InterPro" id="IPR003594">
    <property type="entry name" value="HATPase_dom"/>
</dbReference>
<dbReference type="EC" id="2.7.13.3" evidence="2"/>
<dbReference type="SUPFAM" id="SSF55785">
    <property type="entry name" value="PYP-like sensor domain (PAS domain)"/>
    <property type="match status" value="1"/>
</dbReference>
<dbReference type="InterPro" id="IPR036890">
    <property type="entry name" value="HATPase_C_sf"/>
</dbReference>
<dbReference type="CDD" id="cd00130">
    <property type="entry name" value="PAS"/>
    <property type="match status" value="1"/>
</dbReference>
<dbReference type="FunFam" id="3.30.565.10:FF:000006">
    <property type="entry name" value="Sensor histidine kinase WalK"/>
    <property type="match status" value="1"/>
</dbReference>
<dbReference type="Gene3D" id="3.30.565.10">
    <property type="entry name" value="Histidine kinase-like ATPase, C-terminal domain"/>
    <property type="match status" value="1"/>
</dbReference>
<protein>
    <recommendedName>
        <fullName evidence="2">histidine kinase</fullName>
        <ecNumber evidence="2">2.7.13.3</ecNumber>
    </recommendedName>
</protein>
<dbReference type="GO" id="GO:0000155">
    <property type="term" value="F:phosphorelay sensor kinase activity"/>
    <property type="evidence" value="ECO:0007669"/>
    <property type="project" value="InterPro"/>
</dbReference>
<dbReference type="RefSeq" id="WP_148856968.1">
    <property type="nucleotide sequence ID" value="NZ_PHNJ01000002.1"/>
</dbReference>
<name>A0A8J8TTF8_9EURY</name>
<dbReference type="SUPFAM" id="SSF55781">
    <property type="entry name" value="GAF domain-like"/>
    <property type="match status" value="1"/>
</dbReference>
<sequence length="541" mass="61429">MTGESGSPIPPDDATRVYDRITDAVFALDEEWRFTFLNEQAERVLRRDEEELLGTALWNAFPDAVGSTFQQEYERAMETQEPVTFEEYLESLDAWFEVRAYPSETGLTVYFRETTDRVRREDQIQTREQALQDAYEVLADPDQPLVDQISSLLEVVRETVGTEYATLSRVHPDTNEYTFEAVDAPDDADLEEGETVPLETTNCERVVDIERTLAISDVESDAPELADRTGNVEWGISCYLGTPVFVDGEVYGTFCFYDRDARAEGFSDWEVTFVELLSNWVGYKLEREQYQRELEASNEELEQFASAVSHDLQEPLRMVSSYLSLIQERYGDELDGEVEEFLEFAVDGADRMREMIDGLLAYSRIETQGNPFEPVDLNAVLDDVIDDLQFKLEETDAELSVGSLPRVEGDDDQLRQVFQNLLSNAITYSGDDPPRVDVTAERESAAFSASDSRDPTVSRDDSRWVISVSDDGIGIDPDDRKRIFDVFERLHSREEYEGTGIGLALCQRIVERHGGEIWIDPNADEGTTVQFTLPDASTHES</sequence>
<dbReference type="SMART" id="SM00388">
    <property type="entry name" value="HisKA"/>
    <property type="match status" value="1"/>
</dbReference>
<comment type="caution">
    <text evidence="8">The sequence shown here is derived from an EMBL/GenBank/DDBJ whole genome shotgun (WGS) entry which is preliminary data.</text>
</comment>
<dbReference type="SUPFAM" id="SSF55874">
    <property type="entry name" value="ATPase domain of HSP90 chaperone/DNA topoisomerase II/histidine kinase"/>
    <property type="match status" value="1"/>
</dbReference>
<dbReference type="InterPro" id="IPR005467">
    <property type="entry name" value="His_kinase_dom"/>
</dbReference>
<dbReference type="PANTHER" id="PTHR43304">
    <property type="entry name" value="PHYTOCHROME-LIKE PROTEIN CPH1"/>
    <property type="match status" value="1"/>
</dbReference>
<keyword evidence="5 8" id="KW-0418">Kinase</keyword>
<dbReference type="InterPro" id="IPR003018">
    <property type="entry name" value="GAF"/>
</dbReference>
<gene>
    <name evidence="8" type="ORF">CV102_06000</name>
</gene>
<evidence type="ECO:0000313" key="8">
    <source>
        <dbReference type="EMBL" id="TYL39834.1"/>
    </source>
</evidence>
<evidence type="ECO:0000259" key="6">
    <source>
        <dbReference type="PROSITE" id="PS50109"/>
    </source>
</evidence>
<feature type="domain" description="Histidine kinase" evidence="6">
    <location>
        <begin position="307"/>
        <end position="537"/>
    </location>
</feature>
<dbReference type="Gene3D" id="3.30.450.40">
    <property type="match status" value="1"/>
</dbReference>
<dbReference type="PROSITE" id="PS50109">
    <property type="entry name" value="HIS_KIN"/>
    <property type="match status" value="1"/>
</dbReference>
<dbReference type="SMART" id="SM00387">
    <property type="entry name" value="HATPase_c"/>
    <property type="match status" value="1"/>
</dbReference>
<evidence type="ECO:0000256" key="1">
    <source>
        <dbReference type="ARBA" id="ARBA00000085"/>
    </source>
</evidence>
<dbReference type="InterPro" id="IPR000014">
    <property type="entry name" value="PAS"/>
</dbReference>
<evidence type="ECO:0000313" key="9">
    <source>
        <dbReference type="Proteomes" id="UP000766904"/>
    </source>
</evidence>
<keyword evidence="9" id="KW-1185">Reference proteome</keyword>
<keyword evidence="3" id="KW-0597">Phosphoprotein</keyword>
<dbReference type="Pfam" id="PF00512">
    <property type="entry name" value="HisKA"/>
    <property type="match status" value="1"/>
</dbReference>
<dbReference type="InterPro" id="IPR004358">
    <property type="entry name" value="Sig_transdc_His_kin-like_C"/>
</dbReference>
<evidence type="ECO:0000256" key="4">
    <source>
        <dbReference type="ARBA" id="ARBA00022679"/>
    </source>
</evidence>
<dbReference type="Proteomes" id="UP000766904">
    <property type="component" value="Unassembled WGS sequence"/>
</dbReference>
<dbReference type="Gene3D" id="3.30.450.20">
    <property type="entry name" value="PAS domain"/>
    <property type="match status" value="1"/>
</dbReference>
<dbReference type="Gene3D" id="1.10.287.130">
    <property type="match status" value="1"/>
</dbReference>
<dbReference type="InterPro" id="IPR029016">
    <property type="entry name" value="GAF-like_dom_sf"/>
</dbReference>
<dbReference type="PROSITE" id="PS50112">
    <property type="entry name" value="PAS"/>
    <property type="match status" value="1"/>
</dbReference>
<dbReference type="PRINTS" id="PR00344">
    <property type="entry name" value="BCTRLSENSOR"/>
</dbReference>
<evidence type="ECO:0000256" key="5">
    <source>
        <dbReference type="ARBA" id="ARBA00022777"/>
    </source>
</evidence>
<dbReference type="SMART" id="SM00065">
    <property type="entry name" value="GAF"/>
    <property type="match status" value="1"/>
</dbReference>
<dbReference type="AlphaFoldDB" id="A0A8J8TTF8"/>
<dbReference type="CDD" id="cd00082">
    <property type="entry name" value="HisKA"/>
    <property type="match status" value="1"/>
</dbReference>
<dbReference type="SMART" id="SM00091">
    <property type="entry name" value="PAS"/>
    <property type="match status" value="1"/>
</dbReference>
<dbReference type="PANTHER" id="PTHR43304:SF1">
    <property type="entry name" value="PAC DOMAIN-CONTAINING PROTEIN"/>
    <property type="match status" value="1"/>
</dbReference>
<organism evidence="8 9">
    <name type="scientific">Natronococcus pandeyae</name>
    <dbReference type="NCBI Taxonomy" id="2055836"/>
    <lineage>
        <taxon>Archaea</taxon>
        <taxon>Methanobacteriati</taxon>
        <taxon>Methanobacteriota</taxon>
        <taxon>Stenosarchaea group</taxon>
        <taxon>Halobacteria</taxon>
        <taxon>Halobacteriales</taxon>
        <taxon>Natrialbaceae</taxon>
        <taxon>Natronococcus</taxon>
    </lineage>
</organism>
<proteinExistence type="predicted"/>
<feature type="domain" description="PAS" evidence="7">
    <location>
        <begin position="16"/>
        <end position="80"/>
    </location>
</feature>
<dbReference type="InterPro" id="IPR003661">
    <property type="entry name" value="HisK_dim/P_dom"/>
</dbReference>
<dbReference type="Pfam" id="PF08448">
    <property type="entry name" value="PAS_4"/>
    <property type="match status" value="1"/>
</dbReference>
<dbReference type="InterPro" id="IPR035965">
    <property type="entry name" value="PAS-like_dom_sf"/>
</dbReference>
<accession>A0A8J8TTF8</accession>
<keyword evidence="4" id="KW-0808">Transferase</keyword>
<evidence type="ECO:0000256" key="2">
    <source>
        <dbReference type="ARBA" id="ARBA00012438"/>
    </source>
</evidence>
<dbReference type="Pfam" id="PF02518">
    <property type="entry name" value="HATPase_c"/>
    <property type="match status" value="1"/>
</dbReference>